<dbReference type="AlphaFoldDB" id="A0A8I1JHK7"/>
<dbReference type="Proteomes" id="UP000637061">
    <property type="component" value="Unassembled WGS sequence"/>
</dbReference>
<organism evidence="1 2">
    <name type="scientific">Pseudomonas putida</name>
    <name type="common">Arthrobacter siderocapsulatus</name>
    <dbReference type="NCBI Taxonomy" id="303"/>
    <lineage>
        <taxon>Bacteria</taxon>
        <taxon>Pseudomonadati</taxon>
        <taxon>Pseudomonadota</taxon>
        <taxon>Gammaproteobacteria</taxon>
        <taxon>Pseudomonadales</taxon>
        <taxon>Pseudomonadaceae</taxon>
        <taxon>Pseudomonas</taxon>
    </lineage>
</organism>
<accession>A0A8I1JHK7</accession>
<dbReference type="RefSeq" id="WP_198746393.1">
    <property type="nucleotide sequence ID" value="NZ_JAEHTE010000001.1"/>
</dbReference>
<evidence type="ECO:0000313" key="2">
    <source>
        <dbReference type="Proteomes" id="UP000637061"/>
    </source>
</evidence>
<proteinExistence type="predicted"/>
<dbReference type="EMBL" id="JAEHTE010000001">
    <property type="protein sequence ID" value="MBI6882786.1"/>
    <property type="molecule type" value="Genomic_DNA"/>
</dbReference>
<name>A0A8I1JHK7_PSEPU</name>
<reference evidence="1" key="1">
    <citation type="submission" date="2020-12" db="EMBL/GenBank/DDBJ databases">
        <title>Enhanced detection system for hospital associated transmission using whole genome sequencing surveillance.</title>
        <authorList>
            <person name="Harrison L.H."/>
            <person name="Van Tyne D."/>
            <person name="Marsh J.W."/>
            <person name="Griffith M.P."/>
            <person name="Snyder D.J."/>
            <person name="Cooper V.S."/>
            <person name="Mustapha M."/>
        </authorList>
    </citation>
    <scope>NUCLEOTIDE SEQUENCE</scope>
    <source>
        <strain evidence="1">PSB00042</strain>
    </source>
</reference>
<evidence type="ECO:0000313" key="1">
    <source>
        <dbReference type="EMBL" id="MBI6882786.1"/>
    </source>
</evidence>
<sequence>MKPSDLALEKDIFELRSANTPDDFNNTCLRAKARIAKLLEQGQLNLVSSLSKLMLHSFEAITKRDDAFILSVLHNFPINSKTTFSILNKSPEIDEYITSTKLVISEFDATEEKDFMPVMYWACNLDRQDVAKDIICQVVADLNSNHENQLSLKKTLNKRFIDALIWTVEENNVYPEDIDKIMADFSGIDDSMSLDDDVIHGLVRSNLHLTLMKLIEKGRFRRYSENDHTPSETEAFYAALPSSPTINELVAMHLYTDKPGLSEHILFDESVDLKQFINALKTSSNRKQSQFSITNMEPFVDVLTAEHVNTPARRKRVDFLFTELCDYLVDPEYGSYGSVADVKESMEVHGFDSHIFKVCKRFRKFHLEDELGM</sequence>
<comment type="caution">
    <text evidence="1">The sequence shown here is derived from an EMBL/GenBank/DDBJ whole genome shotgun (WGS) entry which is preliminary data.</text>
</comment>
<protein>
    <submittedName>
        <fullName evidence="1">Uncharacterized protein</fullName>
    </submittedName>
</protein>
<gene>
    <name evidence="1" type="ORF">JEU22_02575</name>
</gene>